<dbReference type="GO" id="GO:0003700">
    <property type="term" value="F:DNA-binding transcription factor activity"/>
    <property type="evidence" value="ECO:0007669"/>
    <property type="project" value="InterPro"/>
</dbReference>
<evidence type="ECO:0000313" key="8">
    <source>
        <dbReference type="Proteomes" id="UP000317650"/>
    </source>
</evidence>
<dbReference type="CDD" id="cd00018">
    <property type="entry name" value="AP2"/>
    <property type="match status" value="1"/>
</dbReference>
<organism evidence="7 8">
    <name type="scientific">Musa balbisiana</name>
    <name type="common">Banana</name>
    <dbReference type="NCBI Taxonomy" id="52838"/>
    <lineage>
        <taxon>Eukaryota</taxon>
        <taxon>Viridiplantae</taxon>
        <taxon>Streptophyta</taxon>
        <taxon>Embryophyta</taxon>
        <taxon>Tracheophyta</taxon>
        <taxon>Spermatophyta</taxon>
        <taxon>Magnoliopsida</taxon>
        <taxon>Liliopsida</taxon>
        <taxon>Zingiberales</taxon>
        <taxon>Musaceae</taxon>
        <taxon>Musa</taxon>
    </lineage>
</organism>
<dbReference type="PROSITE" id="PS51032">
    <property type="entry name" value="AP2_ERF"/>
    <property type="match status" value="1"/>
</dbReference>
<dbReference type="InterPro" id="IPR036955">
    <property type="entry name" value="AP2/ERF_dom_sf"/>
</dbReference>
<dbReference type="PANTHER" id="PTHR31190:SF496">
    <property type="entry name" value="AP2 DOMAIN CONTAINING PROTEIN, EXPRESSED"/>
    <property type="match status" value="1"/>
</dbReference>
<dbReference type="FunFam" id="3.30.730.10:FF:000001">
    <property type="entry name" value="Ethylene-responsive transcription factor 2"/>
    <property type="match status" value="1"/>
</dbReference>
<dbReference type="Proteomes" id="UP000317650">
    <property type="component" value="Chromosome 3"/>
</dbReference>
<accession>A0A4S8J8N8</accession>
<keyword evidence="3" id="KW-0238">DNA-binding</keyword>
<dbReference type="Pfam" id="PF00847">
    <property type="entry name" value="AP2"/>
    <property type="match status" value="1"/>
</dbReference>
<dbReference type="STRING" id="52838.A0A4S8J8N8"/>
<evidence type="ECO:0000256" key="3">
    <source>
        <dbReference type="ARBA" id="ARBA00023125"/>
    </source>
</evidence>
<dbReference type="GO" id="GO:0003677">
    <property type="term" value="F:DNA binding"/>
    <property type="evidence" value="ECO:0007669"/>
    <property type="project" value="UniProtKB-KW"/>
</dbReference>
<keyword evidence="4" id="KW-0804">Transcription</keyword>
<evidence type="ECO:0000256" key="5">
    <source>
        <dbReference type="ARBA" id="ARBA00023242"/>
    </source>
</evidence>
<dbReference type="InterPro" id="IPR016177">
    <property type="entry name" value="DNA-bd_dom_sf"/>
</dbReference>
<evidence type="ECO:0000313" key="7">
    <source>
        <dbReference type="EMBL" id="THU57855.1"/>
    </source>
</evidence>
<proteinExistence type="predicted"/>
<keyword evidence="2" id="KW-0805">Transcription regulation</keyword>
<dbReference type="InterPro" id="IPR001471">
    <property type="entry name" value="AP2/ERF_dom"/>
</dbReference>
<dbReference type="PRINTS" id="PR00367">
    <property type="entry name" value="ETHRSPELEMNT"/>
</dbReference>
<comment type="caution">
    <text evidence="7">The sequence shown here is derived from an EMBL/GenBank/DDBJ whole genome shotgun (WGS) entry which is preliminary data.</text>
</comment>
<dbReference type="EMBL" id="PYDT01000006">
    <property type="protein sequence ID" value="THU57855.1"/>
    <property type="molecule type" value="Genomic_DNA"/>
</dbReference>
<evidence type="ECO:0000259" key="6">
    <source>
        <dbReference type="PROSITE" id="PS51032"/>
    </source>
</evidence>
<dbReference type="GO" id="GO:0009873">
    <property type="term" value="P:ethylene-activated signaling pathway"/>
    <property type="evidence" value="ECO:0007669"/>
    <property type="project" value="InterPro"/>
</dbReference>
<evidence type="ECO:0000256" key="1">
    <source>
        <dbReference type="ARBA" id="ARBA00004123"/>
    </source>
</evidence>
<dbReference type="SMART" id="SM00380">
    <property type="entry name" value="AP2"/>
    <property type="match status" value="1"/>
</dbReference>
<name>A0A4S8J8N8_MUSBA</name>
<protein>
    <recommendedName>
        <fullName evidence="6">AP2/ERF domain-containing protein</fullName>
    </recommendedName>
</protein>
<dbReference type="SUPFAM" id="SSF54171">
    <property type="entry name" value="DNA-binding domain"/>
    <property type="match status" value="1"/>
</dbReference>
<gene>
    <name evidence="7" type="ORF">C4D60_Mb03t07980</name>
</gene>
<dbReference type="Gene3D" id="3.30.730.10">
    <property type="entry name" value="AP2/ERF domain"/>
    <property type="match status" value="1"/>
</dbReference>
<reference evidence="7 8" key="1">
    <citation type="journal article" date="2019" name="Nat. Plants">
        <title>Genome sequencing of Musa balbisiana reveals subgenome evolution and function divergence in polyploid bananas.</title>
        <authorList>
            <person name="Yao X."/>
        </authorList>
    </citation>
    <scope>NUCLEOTIDE SEQUENCE [LARGE SCALE GENOMIC DNA]</scope>
    <source>
        <strain evidence="8">cv. DH-PKW</strain>
        <tissue evidence="7">Leaves</tissue>
    </source>
</reference>
<keyword evidence="5" id="KW-0539">Nucleus</keyword>
<dbReference type="GO" id="GO:0005634">
    <property type="term" value="C:nucleus"/>
    <property type="evidence" value="ECO:0007669"/>
    <property type="project" value="UniProtKB-SubCell"/>
</dbReference>
<evidence type="ECO:0000256" key="4">
    <source>
        <dbReference type="ARBA" id="ARBA00023163"/>
    </source>
</evidence>
<keyword evidence="8" id="KW-1185">Reference proteome</keyword>
<dbReference type="PANTHER" id="PTHR31190">
    <property type="entry name" value="DNA-BINDING DOMAIN"/>
    <property type="match status" value="1"/>
</dbReference>
<dbReference type="AlphaFoldDB" id="A0A4S8J8N8"/>
<sequence length="184" mass="20809">MCGGAIISDLISPRDNTHRPSTSVFWPDCTDCHCIPPPLEKVQRKRERKNLYRGIRHRPWGKWAAEIRDPVKGVRVWLGTFATAEEAARAYDREARRIRGKKAKVNFPNEDPLPNPPRRRPAATVSSYEAKWLSDQPTTAAAHASYTMNLYEVPYMESVVPSTGPPGMEMLWSFDDVTPSSAPF</sequence>
<dbReference type="InterPro" id="IPR044808">
    <property type="entry name" value="ERF_plant"/>
</dbReference>
<comment type="subcellular location">
    <subcellularLocation>
        <location evidence="1">Nucleus</location>
    </subcellularLocation>
</comment>
<evidence type="ECO:0000256" key="2">
    <source>
        <dbReference type="ARBA" id="ARBA00023015"/>
    </source>
</evidence>
<feature type="domain" description="AP2/ERF" evidence="6">
    <location>
        <begin position="51"/>
        <end position="108"/>
    </location>
</feature>